<dbReference type="OrthoDB" id="676979at2759"/>
<dbReference type="Pfam" id="PF13855">
    <property type="entry name" value="LRR_8"/>
    <property type="match status" value="3"/>
</dbReference>
<dbReference type="SMART" id="SM00369">
    <property type="entry name" value="LRR_TYP"/>
    <property type="match status" value="9"/>
</dbReference>
<keyword evidence="1" id="KW-0433">Leucine-rich repeat</keyword>
<feature type="transmembrane region" description="Helical" evidence="4">
    <location>
        <begin position="445"/>
        <end position="467"/>
    </location>
</feature>
<proteinExistence type="predicted"/>
<dbReference type="Gene3D" id="3.80.10.10">
    <property type="entry name" value="Ribonuclease Inhibitor"/>
    <property type="match status" value="2"/>
</dbReference>
<dbReference type="SUPFAM" id="SSF52058">
    <property type="entry name" value="L domain-like"/>
    <property type="match status" value="1"/>
</dbReference>
<dbReference type="InterPro" id="IPR032675">
    <property type="entry name" value="LRR_dom_sf"/>
</dbReference>
<keyword evidence="6" id="KW-1185">Reference proteome</keyword>
<dbReference type="InterPro" id="IPR050541">
    <property type="entry name" value="LRR_TM_domain-containing"/>
</dbReference>
<sequence>MELSGPDNLKISWIVGTFLTCTIPLTLGMSCSYGERGSLTVYCTNATTRFFKITPYRFDHLDETFKCINCTLTTLEQGTFDMSGNQIKVMDISNSSVTYILPKAFIGLIFMEKLILNNNQIRDISLGAFIGIRKIRVLEMENTVGELHPFVFQELHLLEEMNMKHSKLTTLEDGVFEGLHNLRILDISYNKLSSISNQTFTPLVHLESLNLEYNEIKKIHTIEFHTLNHLLALNVRHNHIQNASVKFSPQSSLRSLNLAENELHLNTDRSDHIGDLPNLEELDLSANTIEKTPIGFLRGLFRLRVLNLSFNKIEHFTVGAYTGLPHLRVLNLSNNALTQMKVIGRLQLHSLDRLDLANNNLKEFNYIGLIIRAPKLSYLNLYNNDIECHILYQLEVAFSEDNVNFVVGGKNANGCSGNITNEDLDEVIRKLAEEYYITTSSTASILFFSCLLLLLVGVLFYIQFFVLDTDPRVVFRRSHGQTTQQDIS</sequence>
<dbReference type="PANTHER" id="PTHR24369:SF210">
    <property type="entry name" value="CHAOPTIN-RELATED"/>
    <property type="match status" value="1"/>
</dbReference>
<dbReference type="Pfam" id="PF13516">
    <property type="entry name" value="LRR_6"/>
    <property type="match status" value="1"/>
</dbReference>
<comment type="caution">
    <text evidence="5">The sequence shown here is derived from an EMBL/GenBank/DDBJ whole genome shotgun (WGS) entry which is preliminary data.</text>
</comment>
<protein>
    <recommendedName>
        <fullName evidence="7">Insulin-like growth factor-binding protein complex acid labile subunit</fullName>
    </recommendedName>
</protein>
<dbReference type="PROSITE" id="PS51450">
    <property type="entry name" value="LRR"/>
    <property type="match status" value="3"/>
</dbReference>
<dbReference type="InterPro" id="IPR003591">
    <property type="entry name" value="Leu-rich_rpt_typical-subtyp"/>
</dbReference>
<dbReference type="InterPro" id="IPR001611">
    <property type="entry name" value="Leu-rich_rpt"/>
</dbReference>
<dbReference type="SMART" id="SM00365">
    <property type="entry name" value="LRR_SD22"/>
    <property type="match status" value="5"/>
</dbReference>
<dbReference type="GO" id="GO:0005886">
    <property type="term" value="C:plasma membrane"/>
    <property type="evidence" value="ECO:0007669"/>
    <property type="project" value="TreeGrafter"/>
</dbReference>
<keyword evidence="4" id="KW-0812">Transmembrane</keyword>
<keyword evidence="3" id="KW-0677">Repeat</keyword>
<evidence type="ECO:0000256" key="1">
    <source>
        <dbReference type="ARBA" id="ARBA00022614"/>
    </source>
</evidence>
<evidence type="ECO:0008006" key="7">
    <source>
        <dbReference type="Google" id="ProtNLM"/>
    </source>
</evidence>
<gene>
    <name evidence="5" type="ORF">ACAOBT_LOCUS10067</name>
</gene>
<keyword evidence="2" id="KW-0732">Signal</keyword>
<reference evidence="5" key="1">
    <citation type="submission" date="2022-03" db="EMBL/GenBank/DDBJ databases">
        <authorList>
            <person name="Sayadi A."/>
        </authorList>
    </citation>
    <scope>NUCLEOTIDE SEQUENCE</scope>
</reference>
<keyword evidence="4" id="KW-1133">Transmembrane helix</keyword>
<evidence type="ECO:0000256" key="3">
    <source>
        <dbReference type="ARBA" id="ARBA00022737"/>
    </source>
</evidence>
<keyword evidence="4" id="KW-0472">Membrane</keyword>
<dbReference type="PANTHER" id="PTHR24369">
    <property type="entry name" value="ANTIGEN BSP, PUTATIVE-RELATED"/>
    <property type="match status" value="1"/>
</dbReference>
<evidence type="ECO:0000313" key="6">
    <source>
        <dbReference type="Proteomes" id="UP001152888"/>
    </source>
</evidence>
<evidence type="ECO:0000256" key="2">
    <source>
        <dbReference type="ARBA" id="ARBA00022729"/>
    </source>
</evidence>
<evidence type="ECO:0000313" key="5">
    <source>
        <dbReference type="EMBL" id="CAH1972569.1"/>
    </source>
</evidence>
<dbReference type="Proteomes" id="UP001152888">
    <property type="component" value="Unassembled WGS sequence"/>
</dbReference>
<dbReference type="PRINTS" id="PR00019">
    <property type="entry name" value="LEURICHRPT"/>
</dbReference>
<organism evidence="5 6">
    <name type="scientific">Acanthoscelides obtectus</name>
    <name type="common">Bean weevil</name>
    <name type="synonym">Bruchus obtectus</name>
    <dbReference type="NCBI Taxonomy" id="200917"/>
    <lineage>
        <taxon>Eukaryota</taxon>
        <taxon>Metazoa</taxon>
        <taxon>Ecdysozoa</taxon>
        <taxon>Arthropoda</taxon>
        <taxon>Hexapoda</taxon>
        <taxon>Insecta</taxon>
        <taxon>Pterygota</taxon>
        <taxon>Neoptera</taxon>
        <taxon>Endopterygota</taxon>
        <taxon>Coleoptera</taxon>
        <taxon>Polyphaga</taxon>
        <taxon>Cucujiformia</taxon>
        <taxon>Chrysomeloidea</taxon>
        <taxon>Chrysomelidae</taxon>
        <taxon>Bruchinae</taxon>
        <taxon>Bruchini</taxon>
        <taxon>Acanthoscelides</taxon>
    </lineage>
</organism>
<dbReference type="AlphaFoldDB" id="A0A9P0P812"/>
<name>A0A9P0P812_ACAOB</name>
<dbReference type="EMBL" id="CAKOFQ010006800">
    <property type="protein sequence ID" value="CAH1972569.1"/>
    <property type="molecule type" value="Genomic_DNA"/>
</dbReference>
<accession>A0A9P0P812</accession>
<evidence type="ECO:0000256" key="4">
    <source>
        <dbReference type="SAM" id="Phobius"/>
    </source>
</evidence>